<sequence>MSEESRISRKTLSIMTLVITLFIVVLYNLPGSRKPGSVEPGPLILPSQSSETLQEREDGLKLTSLEMIENAKSKPYKVRIEAWNTPNGAKVLFVQAPEIPMLDVRVVFDAGAARDGDLPGLASITNAMLTEGAGIADVDTIARTFEGLGANINTGSYRDMAVVSLRTLSDPQYRDPALTLFYDVVAQPTFPESSLERLRGQMLLGLQQEQQSPGALAQKAFFEGLYGDLPYGIPPNGTEDSLTRINGEDLRRFHSSHYVASNMVIAMIGAIDRTQAELIALQLDKQLPVGQAAPPLQAATSLPQSKTQHVEFPSSQTHIMVGGLGVKRGDPDWFALYVGNEILGAGGFSARLNKIIRQDNGLAYSVYSHFIPMASQGPFLINLQTRNDQTQQALTLLNQTLGEFVKNGPTDQELDDAKRHILGSFPLQTASNSNIVDYLGLIGFYNLPLNYLDTYIGQIEAVDAQAIRKAFQRVVNPNALLTITAGQTASKGDTQQ</sequence>
<evidence type="ECO:0000259" key="3">
    <source>
        <dbReference type="Pfam" id="PF05193"/>
    </source>
</evidence>
<dbReference type="KEGG" id="kak:Kalk_12665"/>
<dbReference type="Gene3D" id="3.30.830.10">
    <property type="entry name" value="Metalloenzyme, LuxS/M16 peptidase-like"/>
    <property type="match status" value="2"/>
</dbReference>
<gene>
    <name evidence="4" type="ORF">Kalk_12665</name>
</gene>
<dbReference type="AlphaFoldDB" id="A0A2K9LQX9"/>
<feature type="domain" description="Peptidase M16 C-terminal" evidence="3">
    <location>
        <begin position="245"/>
        <end position="419"/>
    </location>
</feature>
<dbReference type="Proteomes" id="UP000235116">
    <property type="component" value="Chromosome"/>
</dbReference>
<keyword evidence="5" id="KW-1185">Reference proteome</keyword>
<dbReference type="RefSeq" id="WP_101894603.1">
    <property type="nucleotide sequence ID" value="NZ_CP022684.1"/>
</dbReference>
<dbReference type="InterPro" id="IPR050361">
    <property type="entry name" value="MPP/UQCRC_Complex"/>
</dbReference>
<dbReference type="InterPro" id="IPR011765">
    <property type="entry name" value="Pept_M16_N"/>
</dbReference>
<dbReference type="GO" id="GO:0046872">
    <property type="term" value="F:metal ion binding"/>
    <property type="evidence" value="ECO:0007669"/>
    <property type="project" value="InterPro"/>
</dbReference>
<keyword evidence="1" id="KW-0812">Transmembrane</keyword>
<dbReference type="EMBL" id="CP022684">
    <property type="protein sequence ID" value="AUM13224.1"/>
    <property type="molecule type" value="Genomic_DNA"/>
</dbReference>
<feature type="domain" description="Peptidase M16 N-terminal" evidence="2">
    <location>
        <begin position="91"/>
        <end position="221"/>
    </location>
</feature>
<evidence type="ECO:0000313" key="5">
    <source>
        <dbReference type="Proteomes" id="UP000235116"/>
    </source>
</evidence>
<dbReference type="InterPro" id="IPR007863">
    <property type="entry name" value="Peptidase_M16_C"/>
</dbReference>
<evidence type="ECO:0000313" key="4">
    <source>
        <dbReference type="EMBL" id="AUM13224.1"/>
    </source>
</evidence>
<name>A0A2K9LQX9_9GAMM</name>
<reference evidence="5" key="1">
    <citation type="submission" date="2017-08" db="EMBL/GenBank/DDBJ databases">
        <title>Direct submision.</title>
        <authorList>
            <person name="Kim S.-J."/>
            <person name="Rhee S.-K."/>
        </authorList>
    </citation>
    <scope>NUCLEOTIDE SEQUENCE [LARGE SCALE GENOMIC DNA]</scope>
    <source>
        <strain evidence="5">GI5</strain>
    </source>
</reference>
<organism evidence="4 5">
    <name type="scientific">Ketobacter alkanivorans</name>
    <dbReference type="NCBI Taxonomy" id="1917421"/>
    <lineage>
        <taxon>Bacteria</taxon>
        <taxon>Pseudomonadati</taxon>
        <taxon>Pseudomonadota</taxon>
        <taxon>Gammaproteobacteria</taxon>
        <taxon>Pseudomonadales</taxon>
        <taxon>Ketobacteraceae</taxon>
        <taxon>Ketobacter</taxon>
    </lineage>
</organism>
<feature type="transmembrane region" description="Helical" evidence="1">
    <location>
        <begin position="12"/>
        <end position="29"/>
    </location>
</feature>
<dbReference type="InterPro" id="IPR011249">
    <property type="entry name" value="Metalloenz_LuxS/M16"/>
</dbReference>
<accession>A0A2K9LQX9</accession>
<protein>
    <recommendedName>
        <fullName evidence="6">Peptidase M16</fullName>
    </recommendedName>
</protein>
<evidence type="ECO:0000256" key="1">
    <source>
        <dbReference type="SAM" id="Phobius"/>
    </source>
</evidence>
<dbReference type="PANTHER" id="PTHR11851">
    <property type="entry name" value="METALLOPROTEASE"/>
    <property type="match status" value="1"/>
</dbReference>
<evidence type="ECO:0000259" key="2">
    <source>
        <dbReference type="Pfam" id="PF00675"/>
    </source>
</evidence>
<dbReference type="Pfam" id="PF00675">
    <property type="entry name" value="Peptidase_M16"/>
    <property type="match status" value="1"/>
</dbReference>
<dbReference type="PANTHER" id="PTHR11851:SF224">
    <property type="entry name" value="PROCESSING PROTEASE"/>
    <property type="match status" value="1"/>
</dbReference>
<evidence type="ECO:0008006" key="6">
    <source>
        <dbReference type="Google" id="ProtNLM"/>
    </source>
</evidence>
<dbReference type="SUPFAM" id="SSF63411">
    <property type="entry name" value="LuxS/MPP-like metallohydrolase"/>
    <property type="match status" value="2"/>
</dbReference>
<proteinExistence type="predicted"/>
<keyword evidence="1" id="KW-1133">Transmembrane helix</keyword>
<keyword evidence="1" id="KW-0472">Membrane</keyword>
<dbReference type="Pfam" id="PF05193">
    <property type="entry name" value="Peptidase_M16_C"/>
    <property type="match status" value="1"/>
</dbReference>
<dbReference type="OrthoDB" id="9811314at2"/>